<dbReference type="NCBIfam" id="TIGR00557">
    <property type="entry name" value="pdxA"/>
    <property type="match status" value="1"/>
</dbReference>
<organism evidence="4">
    <name type="scientific">hydrothermal vent metagenome</name>
    <dbReference type="NCBI Taxonomy" id="652676"/>
    <lineage>
        <taxon>unclassified sequences</taxon>
        <taxon>metagenomes</taxon>
        <taxon>ecological metagenomes</taxon>
    </lineage>
</organism>
<evidence type="ECO:0000256" key="3">
    <source>
        <dbReference type="ARBA" id="ARBA00023027"/>
    </source>
</evidence>
<evidence type="ECO:0000313" key="4">
    <source>
        <dbReference type="EMBL" id="VAX21831.1"/>
    </source>
</evidence>
<keyword evidence="3" id="KW-0520">NAD</keyword>
<gene>
    <name evidence="4" type="ORF">MNBD_NITROSPINAE02-1639</name>
</gene>
<evidence type="ECO:0000256" key="2">
    <source>
        <dbReference type="ARBA" id="ARBA00023002"/>
    </source>
</evidence>
<keyword evidence="1" id="KW-0479">Metal-binding</keyword>
<dbReference type="GO" id="GO:0046872">
    <property type="term" value="F:metal ion binding"/>
    <property type="evidence" value="ECO:0007669"/>
    <property type="project" value="UniProtKB-KW"/>
</dbReference>
<evidence type="ECO:0000256" key="1">
    <source>
        <dbReference type="ARBA" id="ARBA00022723"/>
    </source>
</evidence>
<reference evidence="4" key="1">
    <citation type="submission" date="2018-06" db="EMBL/GenBank/DDBJ databases">
        <authorList>
            <person name="Zhirakovskaya E."/>
        </authorList>
    </citation>
    <scope>NUCLEOTIDE SEQUENCE</scope>
</reference>
<dbReference type="SUPFAM" id="SSF53659">
    <property type="entry name" value="Isocitrate/Isopropylmalate dehydrogenase-like"/>
    <property type="match status" value="1"/>
</dbReference>
<protein>
    <submittedName>
        <fullName evidence="4">4-hydroxythreonine-4-phosphate dehydrogenase</fullName>
        <ecNumber evidence="4">1.1.1.262</ecNumber>
    </submittedName>
</protein>
<dbReference type="EMBL" id="UOGE01000069">
    <property type="protein sequence ID" value="VAX21831.1"/>
    <property type="molecule type" value="Genomic_DNA"/>
</dbReference>
<dbReference type="Gene3D" id="3.40.718.10">
    <property type="entry name" value="Isopropylmalate Dehydrogenase"/>
    <property type="match status" value="1"/>
</dbReference>
<dbReference type="InterPro" id="IPR005255">
    <property type="entry name" value="PdxA_fam"/>
</dbReference>
<name>A0A3B1C5A3_9ZZZZ</name>
<proteinExistence type="predicted"/>
<dbReference type="AlphaFoldDB" id="A0A3B1C5A3"/>
<dbReference type="GO" id="GO:0051287">
    <property type="term" value="F:NAD binding"/>
    <property type="evidence" value="ECO:0007669"/>
    <property type="project" value="InterPro"/>
</dbReference>
<dbReference type="PANTHER" id="PTHR30004">
    <property type="entry name" value="4-HYDROXYTHREONINE-4-PHOSPHATE DEHYDROGENASE"/>
    <property type="match status" value="1"/>
</dbReference>
<dbReference type="Pfam" id="PF04166">
    <property type="entry name" value="PdxA"/>
    <property type="match status" value="1"/>
</dbReference>
<keyword evidence="2 4" id="KW-0560">Oxidoreductase</keyword>
<sequence length="333" mass="35770">MKKKNKTISLAISWGDPAGIGPEVMLKAFGLLPKTVRNKMTLFGDPGYMRNLDKSLKTGVPVLDANNASKTADGLRVKPIGQVDFLKRDFGKIDKRFGDAAMRALDMAAKAVLEGEYNALVTAPIQKESVNLAGYKIAGHTERLAKMCGGADVAMMLANRRLKVVVATTHLALRDVPGALNKDKIERSIRIIDTSFKRMTGKRPKIAVCGLNPHAGDGGLFGDEEERIITPAILATKKDGVRVTGPHPADSLFTQQSIKQFDVALAMYHDQGLAPVKLLGFHETVNITLGLPFVRTSAGHGAALDIAGKKKANGENMACAIMAARDILAGKYK</sequence>
<accession>A0A3B1C5A3</accession>
<dbReference type="PANTHER" id="PTHR30004:SF6">
    <property type="entry name" value="D-THREONATE 4-PHOSPHATE DEHYDROGENASE"/>
    <property type="match status" value="1"/>
</dbReference>
<dbReference type="GO" id="GO:0050570">
    <property type="term" value="F:4-hydroxythreonine-4-phosphate dehydrogenase activity"/>
    <property type="evidence" value="ECO:0007669"/>
    <property type="project" value="UniProtKB-EC"/>
</dbReference>
<dbReference type="EC" id="1.1.1.262" evidence="4"/>